<evidence type="ECO:0000259" key="15">
    <source>
        <dbReference type="PROSITE" id="PS50887"/>
    </source>
</evidence>
<dbReference type="Proteomes" id="UP000198975">
    <property type="component" value="Unassembled WGS sequence"/>
</dbReference>
<evidence type="ECO:0000313" key="16">
    <source>
        <dbReference type="EMBL" id="SCC00325.1"/>
    </source>
</evidence>
<evidence type="ECO:0000256" key="13">
    <source>
        <dbReference type="ARBA" id="ARBA00029839"/>
    </source>
</evidence>
<keyword evidence="6" id="KW-0349">Heme</keyword>
<dbReference type="InterPro" id="IPR050469">
    <property type="entry name" value="Diguanylate_Cyclase"/>
</dbReference>
<comment type="catalytic activity">
    <reaction evidence="14">
        <text>2 GTP = 3',3'-c-di-GMP + 2 diphosphate</text>
        <dbReference type="Rhea" id="RHEA:24898"/>
        <dbReference type="ChEBI" id="CHEBI:33019"/>
        <dbReference type="ChEBI" id="CHEBI:37565"/>
        <dbReference type="ChEBI" id="CHEBI:58805"/>
        <dbReference type="EC" id="2.7.7.65"/>
    </reaction>
</comment>
<sequence>MIGENMEQSGHSNHVLLLSEWQALLHQTPPTVHDILTGLGDEEIRHLVNVFYDYMLSHHESELFLSTEQVSTRLSHSMFQWLRSVLGSARQDLSQLLEKQREIGIIHARIGLPIDLVARGARKLKNELYQVLQAKETIPAALLSEIICFSSLAMDTAIEAMTVSYSPTYQNSMQAQEQYRLLSIYDDVNVERERQISALTSWENQFIYNIATGLPAADLIPLAKSEFGMWFSHKGKHLLGNPNMLANMDTLIKQADEHITQALTPALSPVAESRMAVLQAIRQLTGQIHRLLASMFDALVELENGKDPLTQLLNRRFIPTIMRREISLALNVRKPFILAMLDIDHFKKINDNYGHSAGDITLKTVATVIYDHFRSSDYVFRYGGEEFMVLLVESDLTQAKIILEALRQKIAALSIEVSPTQHFSVTVSIGFVDFDYHPDYKRLIDKADRALYAAKDHGRNRIEAHPR</sequence>
<dbReference type="GO" id="GO:0005525">
    <property type="term" value="F:GTP binding"/>
    <property type="evidence" value="ECO:0007669"/>
    <property type="project" value="UniProtKB-KW"/>
</dbReference>
<protein>
    <recommendedName>
        <fullName evidence="5">Diguanylate cyclase DosC</fullName>
        <ecNumber evidence="4">2.7.7.65</ecNumber>
    </recommendedName>
    <alternativeName>
        <fullName evidence="13">Direct oxygen-sensing cyclase</fullName>
    </alternativeName>
</protein>
<dbReference type="PANTHER" id="PTHR45138">
    <property type="entry name" value="REGULATORY COMPONENTS OF SENSORY TRANSDUCTION SYSTEM"/>
    <property type="match status" value="1"/>
</dbReference>
<dbReference type="EC" id="2.7.7.65" evidence="4"/>
<keyword evidence="10" id="KW-0460">Magnesium</keyword>
<organism evidence="16 17">
    <name type="scientific">Kosakonia oryzendophytica</name>
    <dbReference type="NCBI Taxonomy" id="1005665"/>
    <lineage>
        <taxon>Bacteria</taxon>
        <taxon>Pseudomonadati</taxon>
        <taxon>Pseudomonadota</taxon>
        <taxon>Gammaproteobacteria</taxon>
        <taxon>Enterobacterales</taxon>
        <taxon>Enterobacteriaceae</taxon>
        <taxon>Kosakonia</taxon>
    </lineage>
</organism>
<keyword evidence="9" id="KW-0547">Nucleotide-binding</keyword>
<dbReference type="GO" id="GO:0046872">
    <property type="term" value="F:metal ion binding"/>
    <property type="evidence" value="ECO:0007669"/>
    <property type="project" value="UniProtKB-KW"/>
</dbReference>
<dbReference type="Gene3D" id="3.30.70.270">
    <property type="match status" value="1"/>
</dbReference>
<dbReference type="EMBL" id="FMAY01000004">
    <property type="protein sequence ID" value="SCC00325.1"/>
    <property type="molecule type" value="Genomic_DNA"/>
</dbReference>
<dbReference type="GO" id="GO:0043709">
    <property type="term" value="P:cell adhesion involved in single-species biofilm formation"/>
    <property type="evidence" value="ECO:0007669"/>
    <property type="project" value="TreeGrafter"/>
</dbReference>
<dbReference type="CDD" id="cd14757">
    <property type="entry name" value="GS_EcDosC-like_GGDEF"/>
    <property type="match status" value="1"/>
</dbReference>
<dbReference type="Pfam" id="PF00990">
    <property type="entry name" value="GGDEF"/>
    <property type="match status" value="1"/>
</dbReference>
<keyword evidence="17" id="KW-1185">Reference proteome</keyword>
<evidence type="ECO:0000256" key="12">
    <source>
        <dbReference type="ARBA" id="ARBA00023134"/>
    </source>
</evidence>
<evidence type="ECO:0000256" key="5">
    <source>
        <dbReference type="ARBA" id="ARBA00015125"/>
    </source>
</evidence>
<keyword evidence="11" id="KW-0408">Iron</keyword>
<evidence type="ECO:0000256" key="11">
    <source>
        <dbReference type="ARBA" id="ARBA00023004"/>
    </source>
</evidence>
<dbReference type="InterPro" id="IPR012292">
    <property type="entry name" value="Globin/Proto"/>
</dbReference>
<dbReference type="CDD" id="cd01949">
    <property type="entry name" value="GGDEF"/>
    <property type="match status" value="1"/>
</dbReference>
<dbReference type="Pfam" id="PF11563">
    <property type="entry name" value="Protoglobin"/>
    <property type="match status" value="1"/>
</dbReference>
<dbReference type="SUPFAM" id="SSF46458">
    <property type="entry name" value="Globin-like"/>
    <property type="match status" value="1"/>
</dbReference>
<dbReference type="PROSITE" id="PS50887">
    <property type="entry name" value="GGDEF"/>
    <property type="match status" value="1"/>
</dbReference>
<dbReference type="SMART" id="SM00267">
    <property type="entry name" value="GGDEF"/>
    <property type="match status" value="1"/>
</dbReference>
<evidence type="ECO:0000256" key="3">
    <source>
        <dbReference type="ARBA" id="ARBA00004665"/>
    </source>
</evidence>
<keyword evidence="8" id="KW-0479">Metal-binding</keyword>
<dbReference type="GO" id="GO:0005886">
    <property type="term" value="C:plasma membrane"/>
    <property type="evidence" value="ECO:0007669"/>
    <property type="project" value="TreeGrafter"/>
</dbReference>
<dbReference type="PANTHER" id="PTHR45138:SF9">
    <property type="entry name" value="DIGUANYLATE CYCLASE DGCM-RELATED"/>
    <property type="match status" value="1"/>
</dbReference>
<dbReference type="FunFam" id="3.30.70.270:FF:000001">
    <property type="entry name" value="Diguanylate cyclase domain protein"/>
    <property type="match status" value="1"/>
</dbReference>
<dbReference type="GO" id="GO:0020037">
    <property type="term" value="F:heme binding"/>
    <property type="evidence" value="ECO:0007669"/>
    <property type="project" value="InterPro"/>
</dbReference>
<evidence type="ECO:0000256" key="4">
    <source>
        <dbReference type="ARBA" id="ARBA00012528"/>
    </source>
</evidence>
<dbReference type="OrthoDB" id="9812260at2"/>
<dbReference type="Pfam" id="PF21118">
    <property type="entry name" value="DosC_2nd"/>
    <property type="match status" value="1"/>
</dbReference>
<dbReference type="NCBIfam" id="TIGR00254">
    <property type="entry name" value="GGDEF"/>
    <property type="match status" value="1"/>
</dbReference>
<dbReference type="InterPro" id="IPR044398">
    <property type="entry name" value="Globin-sensor_dom"/>
</dbReference>
<evidence type="ECO:0000256" key="9">
    <source>
        <dbReference type="ARBA" id="ARBA00022741"/>
    </source>
</evidence>
<evidence type="ECO:0000256" key="14">
    <source>
        <dbReference type="ARBA" id="ARBA00034247"/>
    </source>
</evidence>
<feature type="domain" description="GGDEF" evidence="15">
    <location>
        <begin position="334"/>
        <end position="467"/>
    </location>
</feature>
<dbReference type="InterPro" id="IPR048442">
    <property type="entry name" value="DosC_2nd"/>
</dbReference>
<comment type="cofactor">
    <cofactor evidence="2">
        <name>heme</name>
        <dbReference type="ChEBI" id="CHEBI:30413"/>
    </cofactor>
</comment>
<proteinExistence type="predicted"/>
<dbReference type="AlphaFoldDB" id="A0A1C4B0A3"/>
<dbReference type="UniPathway" id="UPA00599"/>
<dbReference type="GO" id="GO:0052621">
    <property type="term" value="F:diguanylate cyclase activity"/>
    <property type="evidence" value="ECO:0007669"/>
    <property type="project" value="UniProtKB-EC"/>
</dbReference>
<keyword evidence="12" id="KW-0342">GTP-binding</keyword>
<dbReference type="InterPro" id="IPR000160">
    <property type="entry name" value="GGDEF_dom"/>
</dbReference>
<comment type="pathway">
    <text evidence="3">Purine metabolism; 3',5'-cyclic di-GMP biosynthesis.</text>
</comment>
<dbReference type="InterPro" id="IPR029787">
    <property type="entry name" value="Nucleotide_cyclase"/>
</dbReference>
<evidence type="ECO:0000256" key="7">
    <source>
        <dbReference type="ARBA" id="ARBA00022679"/>
    </source>
</evidence>
<reference evidence="17" key="1">
    <citation type="submission" date="2016-08" db="EMBL/GenBank/DDBJ databases">
        <authorList>
            <person name="Varghese N."/>
            <person name="Submissions Spin"/>
        </authorList>
    </citation>
    <scope>NUCLEOTIDE SEQUENCE [LARGE SCALE GENOMIC DNA]</scope>
    <source>
        <strain evidence="17">REICA_082</strain>
    </source>
</reference>
<dbReference type="Gene3D" id="1.10.490.10">
    <property type="entry name" value="Globins"/>
    <property type="match status" value="1"/>
</dbReference>
<evidence type="ECO:0000256" key="6">
    <source>
        <dbReference type="ARBA" id="ARBA00022617"/>
    </source>
</evidence>
<gene>
    <name evidence="16" type="ORF">GA0061071_10426</name>
</gene>
<evidence type="ECO:0000256" key="2">
    <source>
        <dbReference type="ARBA" id="ARBA00001971"/>
    </source>
</evidence>
<evidence type="ECO:0000313" key="17">
    <source>
        <dbReference type="Proteomes" id="UP000198975"/>
    </source>
</evidence>
<evidence type="ECO:0000256" key="1">
    <source>
        <dbReference type="ARBA" id="ARBA00001946"/>
    </source>
</evidence>
<dbReference type="InterPro" id="IPR039435">
    <property type="entry name" value="DosC_GS"/>
</dbReference>
<dbReference type="SUPFAM" id="SSF55073">
    <property type="entry name" value="Nucleotide cyclase"/>
    <property type="match status" value="1"/>
</dbReference>
<keyword evidence="7" id="KW-0808">Transferase</keyword>
<name>A0A1C4B0A3_9ENTR</name>
<evidence type="ECO:0000256" key="10">
    <source>
        <dbReference type="ARBA" id="ARBA00022842"/>
    </source>
</evidence>
<dbReference type="InterPro" id="IPR009050">
    <property type="entry name" value="Globin-like_sf"/>
</dbReference>
<dbReference type="GO" id="GO:1902201">
    <property type="term" value="P:negative regulation of bacterial-type flagellum-dependent cell motility"/>
    <property type="evidence" value="ECO:0007669"/>
    <property type="project" value="TreeGrafter"/>
</dbReference>
<comment type="cofactor">
    <cofactor evidence="1">
        <name>Mg(2+)</name>
        <dbReference type="ChEBI" id="CHEBI:18420"/>
    </cofactor>
</comment>
<dbReference type="GO" id="GO:0019825">
    <property type="term" value="F:oxygen binding"/>
    <property type="evidence" value="ECO:0007669"/>
    <property type="project" value="InterPro"/>
</dbReference>
<dbReference type="InterPro" id="IPR043128">
    <property type="entry name" value="Rev_trsase/Diguanyl_cyclase"/>
</dbReference>
<accession>A0A1C4B0A3</accession>
<evidence type="ECO:0000256" key="8">
    <source>
        <dbReference type="ARBA" id="ARBA00022723"/>
    </source>
</evidence>